<sequence length="637" mass="68689">MVDEDLGLHCSRRQYTSDPGKSKTCHTSIIADISKPGETAQHSKPTFCCKPGGLMLHIGQKAHTATLSQTGIYSSSEPANRAYWPRQHGQIGHNTIPGKTATILDEEKTSSHSYVGVYQASNYIGPKIQTGIYSSSIPVNRAYGPRQHGQTGQTGIAFNQDAVLPTKIFLSKHPASEAELLVKVEVESPDKSKRVRPSTGKSPKMGAMPITCPQTSSCSAGDHVEKKLVAPCDQVATQIVAEVIEEAPASRPPPMDADSLGLGDAGPVVCDQIGLPPFTDSDSVGLFDAGAVSITLRPVADEDCKEAFGLAVDAISLAPELGSVVDIAAELRGPPESVALISNDEILTKIGSTLDSPIELTCNADVSATGIKLVDLDITPESINRLTSKYSLANPVHVEPTTVSPRGSQDGDQQGKVLETIGKSLLPLGSVAFDLDNYPMTESSMSEEVEADEWIALKFRPSPMALGSMPSPEDGENLSPRTFGSLIHESLEALGLGDWLALRSGPSTILLFAGDCWSLAGLGCCWMVWLTRFDDWLAWPIRLLCWFGTQDSGLGLSDRLRWNLELRPNADLGFNLLLEWYVVLFKPGRGFWGELAGLACCRGVSVKKKKEEEFWGKSGWVFQPVLPDWLACFWGQV</sequence>
<reference evidence="2" key="1">
    <citation type="submission" date="2023-05" db="EMBL/GenBank/DDBJ databases">
        <title>Nepenthes gracilis genome sequencing.</title>
        <authorList>
            <person name="Fukushima K."/>
        </authorList>
    </citation>
    <scope>NUCLEOTIDE SEQUENCE</scope>
    <source>
        <strain evidence="2">SING2019-196</strain>
    </source>
</reference>
<organism evidence="2 3">
    <name type="scientific">Nepenthes gracilis</name>
    <name type="common">Slender pitcher plant</name>
    <dbReference type="NCBI Taxonomy" id="150966"/>
    <lineage>
        <taxon>Eukaryota</taxon>
        <taxon>Viridiplantae</taxon>
        <taxon>Streptophyta</taxon>
        <taxon>Embryophyta</taxon>
        <taxon>Tracheophyta</taxon>
        <taxon>Spermatophyta</taxon>
        <taxon>Magnoliopsida</taxon>
        <taxon>eudicotyledons</taxon>
        <taxon>Gunneridae</taxon>
        <taxon>Pentapetalae</taxon>
        <taxon>Caryophyllales</taxon>
        <taxon>Nepenthaceae</taxon>
        <taxon>Nepenthes</taxon>
    </lineage>
</organism>
<dbReference type="Proteomes" id="UP001279734">
    <property type="component" value="Unassembled WGS sequence"/>
</dbReference>
<proteinExistence type="predicted"/>
<dbReference type="AlphaFoldDB" id="A0AAD3Y466"/>
<name>A0AAD3Y466_NEPGR</name>
<evidence type="ECO:0000256" key="1">
    <source>
        <dbReference type="SAM" id="MobiDB-lite"/>
    </source>
</evidence>
<protein>
    <submittedName>
        <fullName evidence="2">Uncharacterized protein</fullName>
    </submittedName>
</protein>
<feature type="region of interest" description="Disordered" evidence="1">
    <location>
        <begin position="188"/>
        <end position="208"/>
    </location>
</feature>
<gene>
    <name evidence="2" type="ORF">Nepgr_030850</name>
</gene>
<keyword evidence="3" id="KW-1185">Reference proteome</keyword>
<evidence type="ECO:0000313" key="2">
    <source>
        <dbReference type="EMBL" id="GMH29007.1"/>
    </source>
</evidence>
<evidence type="ECO:0000313" key="3">
    <source>
        <dbReference type="Proteomes" id="UP001279734"/>
    </source>
</evidence>
<dbReference type="EMBL" id="BSYO01000035">
    <property type="protein sequence ID" value="GMH29007.1"/>
    <property type="molecule type" value="Genomic_DNA"/>
</dbReference>
<comment type="caution">
    <text evidence="2">The sequence shown here is derived from an EMBL/GenBank/DDBJ whole genome shotgun (WGS) entry which is preliminary data.</text>
</comment>
<accession>A0AAD3Y466</accession>